<reference evidence="3" key="1">
    <citation type="submission" date="2019-10" db="EMBL/GenBank/DDBJ databases">
        <title>Conservation and host-specific expression of non-tandemly repeated heterogenous ribosome RNA gene in arbuscular mycorrhizal fungi.</title>
        <authorList>
            <person name="Maeda T."/>
            <person name="Kobayashi Y."/>
            <person name="Nakagawa T."/>
            <person name="Ezawa T."/>
            <person name="Yamaguchi K."/>
            <person name="Bino T."/>
            <person name="Nishimoto Y."/>
            <person name="Shigenobu S."/>
            <person name="Kawaguchi M."/>
        </authorList>
    </citation>
    <scope>NUCLEOTIDE SEQUENCE</scope>
    <source>
        <strain evidence="3">HR1</strain>
    </source>
</reference>
<dbReference type="EMBL" id="BLAL01000239">
    <property type="protein sequence ID" value="GES95028.1"/>
    <property type="molecule type" value="Genomic_DNA"/>
</dbReference>
<dbReference type="PROSITE" id="PS50919">
    <property type="entry name" value="MIR"/>
    <property type="match status" value="1"/>
</dbReference>
<dbReference type="InterPro" id="IPR036300">
    <property type="entry name" value="MIR_dom_sf"/>
</dbReference>
<feature type="domain" description="MIR" evidence="2">
    <location>
        <begin position="134"/>
        <end position="189"/>
    </location>
</feature>
<sequence>MDFPKYDGDIHPDEWIFNLIDYLSLKPIDSMESLHIAKLLIDSTIIHLLPTEIDSFEKLGKALKETVIFTVFKNTNKRKLQSLKYIPERKGGDTIRFISRFLKLCRDAEINDVKEQKRYLYNSLLKNYYSYISNEFYKKTKNVTLKHIATGKYLSSISNLCYTSGSGRQLVFVGDTEPDPNSLWKIQFDEELATYTDTFIKFIHIKSEKFLGICPYDRLENHKGYLKSNDTIHLRIDEDEIKFLRNHDIQFTIGNETFQEVVCHNESLGENDEWCIELIKQYAD</sequence>
<dbReference type="OrthoDB" id="5588846at2759"/>
<keyword evidence="1" id="KW-0677">Repeat</keyword>
<evidence type="ECO:0000313" key="4">
    <source>
        <dbReference type="Proteomes" id="UP000615446"/>
    </source>
</evidence>
<dbReference type="Gene3D" id="2.80.10.50">
    <property type="match status" value="1"/>
</dbReference>
<comment type="caution">
    <text evidence="3">The sequence shown here is derived from an EMBL/GenBank/DDBJ whole genome shotgun (WGS) entry which is preliminary data.</text>
</comment>
<protein>
    <recommendedName>
        <fullName evidence="2">MIR domain-containing protein</fullName>
    </recommendedName>
</protein>
<dbReference type="AlphaFoldDB" id="A0A8H3QWT0"/>
<name>A0A8H3QWT0_9GLOM</name>
<evidence type="ECO:0000259" key="2">
    <source>
        <dbReference type="PROSITE" id="PS50919"/>
    </source>
</evidence>
<dbReference type="Proteomes" id="UP000615446">
    <property type="component" value="Unassembled WGS sequence"/>
</dbReference>
<gene>
    <name evidence="3" type="ORF">RCL2_002172200</name>
</gene>
<accession>A0A8H3QWT0</accession>
<organism evidence="3 4">
    <name type="scientific">Rhizophagus clarus</name>
    <dbReference type="NCBI Taxonomy" id="94130"/>
    <lineage>
        <taxon>Eukaryota</taxon>
        <taxon>Fungi</taxon>
        <taxon>Fungi incertae sedis</taxon>
        <taxon>Mucoromycota</taxon>
        <taxon>Glomeromycotina</taxon>
        <taxon>Glomeromycetes</taxon>
        <taxon>Glomerales</taxon>
        <taxon>Glomeraceae</taxon>
        <taxon>Rhizophagus</taxon>
    </lineage>
</organism>
<evidence type="ECO:0000256" key="1">
    <source>
        <dbReference type="ARBA" id="ARBA00022737"/>
    </source>
</evidence>
<proteinExistence type="predicted"/>
<evidence type="ECO:0000313" key="3">
    <source>
        <dbReference type="EMBL" id="GES95028.1"/>
    </source>
</evidence>
<dbReference type="InterPro" id="IPR016093">
    <property type="entry name" value="MIR_motif"/>
</dbReference>
<dbReference type="SUPFAM" id="SSF82109">
    <property type="entry name" value="MIR domain"/>
    <property type="match status" value="1"/>
</dbReference>